<dbReference type="Gene3D" id="1.10.510.40">
    <property type="match status" value="1"/>
</dbReference>
<dbReference type="PANTHER" id="PTHR34384:SF6">
    <property type="entry name" value="STAPHYLOFERRIN B SYNTHASE"/>
    <property type="match status" value="1"/>
</dbReference>
<dbReference type="InterPro" id="IPR019432">
    <property type="entry name" value="Acyltransferase_MbtK/IucB-like"/>
</dbReference>
<dbReference type="AlphaFoldDB" id="A0A1N7IVV0"/>
<dbReference type="OrthoDB" id="495728at2"/>
<dbReference type="Gene3D" id="3.30.310.280">
    <property type="match status" value="1"/>
</dbReference>
<dbReference type="InterPro" id="IPR037455">
    <property type="entry name" value="LucA/IucC-like"/>
</dbReference>
<dbReference type="SUPFAM" id="SSF55729">
    <property type="entry name" value="Acyl-CoA N-acyltransferases (Nat)"/>
    <property type="match status" value="1"/>
</dbReference>
<dbReference type="Pfam" id="PF04183">
    <property type="entry name" value="IucA_IucC"/>
    <property type="match status" value="1"/>
</dbReference>
<dbReference type="GO" id="GO:0019290">
    <property type="term" value="P:siderophore biosynthetic process"/>
    <property type="evidence" value="ECO:0007669"/>
    <property type="project" value="InterPro"/>
</dbReference>
<dbReference type="InterPro" id="IPR022770">
    <property type="entry name" value="IucA/IucC-like_C"/>
</dbReference>
<reference evidence="4" key="1">
    <citation type="submission" date="2017-01" db="EMBL/GenBank/DDBJ databases">
        <authorList>
            <person name="Varghese N."/>
            <person name="Submissions S."/>
        </authorList>
    </citation>
    <scope>NUCLEOTIDE SEQUENCE [LARGE SCALE GENOMIC DNA]</scope>
    <source>
        <strain evidence="4">DSM 24913</strain>
    </source>
</reference>
<keyword evidence="4" id="KW-1185">Reference proteome</keyword>
<evidence type="ECO:0000256" key="1">
    <source>
        <dbReference type="ARBA" id="ARBA00004924"/>
    </source>
</evidence>
<proteinExistence type="predicted"/>
<dbReference type="PANTHER" id="PTHR34384">
    <property type="entry name" value="L-2,3-DIAMINOPROPANOATE--CITRATE LIGASE"/>
    <property type="match status" value="1"/>
</dbReference>
<dbReference type="STRING" id="484498.SAMN05421686_10156"/>
<organism evidence="3 4">
    <name type="scientific">Thalassolituus maritimus</name>
    <dbReference type="NCBI Taxonomy" id="484498"/>
    <lineage>
        <taxon>Bacteria</taxon>
        <taxon>Pseudomonadati</taxon>
        <taxon>Pseudomonadota</taxon>
        <taxon>Gammaproteobacteria</taxon>
        <taxon>Oceanospirillales</taxon>
        <taxon>Oceanospirillaceae</taxon>
        <taxon>Thalassolituus</taxon>
    </lineage>
</organism>
<sequence>MQSKFDTALGHVEFVPFATDQHLETLYDWASRPYARFWGYNGMSIAQVDEEYRKLLAIPGYEVFMGLIDGQAEFMVEYYDPSEDAIGQHYDVQSGDRGMHVLLSPPDQPRSGFSWQVFRTVMTHLFTDSRIERIVVEPDASNAKIHQLNLRAGFSHVAQVTLPHKEALLGFCARQQFEQACAHEDATRERRWFDRLQKNPALATEHLSAELWQKANRHLAAKLIREMIHEVLVTPEETVPDNSSTAGETDKYWSVTNKAGDVKYQFCATQYALDHWQVDPDTIKQPGQSESVDVMQMILAFSEDLGVPPANMPTYLEEISATLCGLAWKYQHRNVPAVELAQADFQTIEASMTEGHPVFIANNGRIGFSAADFRSFAPETGAPVRLLWVAARRDRSVFSCSEGLTEAAVLEQEFDLSTLVHWRNIVREKGQNPDDFVLVPVHPWQWHNKLYQAYAPDIAGGYLILLGESPDDFQAQQSIRTFFNKSVPTRSYVKTALSVLNMGFMRGLSADYMEVTPAINDWLSSLVKEDAYLQNNGMGLLREFAGTGYRSPYFSQKAFYDNPYRKMLAGLWRENPLNQIADNERVMTMAALLHRDPDGNSLAAELMRASGIGADAWLRSYLNAYMAPVVHCFYAHNLVYMPHGENVILVIENNTPVRAIMKDLGEEICLLNIGEERTNALPEAVRRISIPLPESMEILSIFTDVFDGILRYLAPALIETGDITETAFWQAVADVFIDYRRAMANDDSIQQRIREHDPFVGEFANSCLNRLQLKNNKQMVDLADPGSSLQLIGTLPNPVAQFRPDDW</sequence>
<comment type="pathway">
    <text evidence="1">Siderophore biosynthesis.</text>
</comment>
<dbReference type="RefSeq" id="WP_076513208.1">
    <property type="nucleotide sequence ID" value="NZ_FTOH01000001.1"/>
</dbReference>
<dbReference type="EMBL" id="FTOH01000001">
    <property type="protein sequence ID" value="SIS41209.1"/>
    <property type="molecule type" value="Genomic_DNA"/>
</dbReference>
<dbReference type="SMART" id="SM01006">
    <property type="entry name" value="AlcB"/>
    <property type="match status" value="1"/>
</dbReference>
<accession>A0A1N7IVV0</accession>
<evidence type="ECO:0000313" key="4">
    <source>
        <dbReference type="Proteomes" id="UP000185639"/>
    </source>
</evidence>
<protein>
    <submittedName>
        <fullName evidence="3">Siderophore synthetase component</fullName>
    </submittedName>
</protein>
<dbReference type="Gene3D" id="6.10.250.3370">
    <property type="match status" value="1"/>
</dbReference>
<dbReference type="InterPro" id="IPR007310">
    <property type="entry name" value="Aerobactin_biosyn_IucA/IucC_N"/>
</dbReference>
<dbReference type="Pfam" id="PF13523">
    <property type="entry name" value="Acetyltransf_8"/>
    <property type="match status" value="1"/>
</dbReference>
<dbReference type="GO" id="GO:0016881">
    <property type="term" value="F:acid-amino acid ligase activity"/>
    <property type="evidence" value="ECO:0007669"/>
    <property type="project" value="UniProtKB-ARBA"/>
</dbReference>
<dbReference type="GO" id="GO:0016746">
    <property type="term" value="F:acyltransferase activity"/>
    <property type="evidence" value="ECO:0007669"/>
    <property type="project" value="InterPro"/>
</dbReference>
<dbReference type="InterPro" id="IPR016181">
    <property type="entry name" value="Acyl_CoA_acyltransferase"/>
</dbReference>
<dbReference type="Proteomes" id="UP000185639">
    <property type="component" value="Unassembled WGS sequence"/>
</dbReference>
<feature type="domain" description="Acyltransferase MbtK/IucB-like conserved" evidence="2">
    <location>
        <begin position="15"/>
        <end position="63"/>
    </location>
</feature>
<evidence type="ECO:0000313" key="3">
    <source>
        <dbReference type="EMBL" id="SIS41209.1"/>
    </source>
</evidence>
<evidence type="ECO:0000259" key="2">
    <source>
        <dbReference type="SMART" id="SM01006"/>
    </source>
</evidence>
<dbReference type="Gene3D" id="3.40.630.30">
    <property type="match status" value="1"/>
</dbReference>
<name>A0A1N7IVV0_9GAMM</name>
<dbReference type="Pfam" id="PF06276">
    <property type="entry name" value="FhuF"/>
    <property type="match status" value="1"/>
</dbReference>
<gene>
    <name evidence="3" type="ORF">SAMN05421686_10156</name>
</gene>